<dbReference type="Pfam" id="PF09388">
    <property type="entry name" value="SpoOE-like"/>
    <property type="match status" value="1"/>
</dbReference>
<protein>
    <submittedName>
        <fullName evidence="1">Spo0E family sporulation regulatory protein-aspartic acid phosphatase</fullName>
    </submittedName>
</protein>
<evidence type="ECO:0000313" key="1">
    <source>
        <dbReference type="EMBL" id="MFC5452351.1"/>
    </source>
</evidence>
<keyword evidence="2" id="KW-1185">Reference proteome</keyword>
<organism evidence="1 2">
    <name type="scientific">Paenibacillus aestuarii</name>
    <dbReference type="NCBI Taxonomy" id="516965"/>
    <lineage>
        <taxon>Bacteria</taxon>
        <taxon>Bacillati</taxon>
        <taxon>Bacillota</taxon>
        <taxon>Bacilli</taxon>
        <taxon>Bacillales</taxon>
        <taxon>Paenibacillaceae</taxon>
        <taxon>Paenibacillus</taxon>
    </lineage>
</organism>
<comment type="caution">
    <text evidence="1">The sequence shown here is derived from an EMBL/GenBank/DDBJ whole genome shotgun (WGS) entry which is preliminary data.</text>
</comment>
<dbReference type="InterPro" id="IPR036638">
    <property type="entry name" value="HLH_DNA-bd_sf"/>
</dbReference>
<proteinExistence type="predicted"/>
<gene>
    <name evidence="1" type="ORF">ACFPOG_29505</name>
</gene>
<name>A0ABW0KH75_9BACL</name>
<evidence type="ECO:0000313" key="2">
    <source>
        <dbReference type="Proteomes" id="UP001596044"/>
    </source>
</evidence>
<accession>A0ABW0KH75</accession>
<dbReference type="InterPro" id="IPR018540">
    <property type="entry name" value="Spo0E-like"/>
</dbReference>
<dbReference type="SUPFAM" id="SSF140500">
    <property type="entry name" value="BAS1536-like"/>
    <property type="match status" value="1"/>
</dbReference>
<dbReference type="RefSeq" id="WP_377526656.1">
    <property type="nucleotide sequence ID" value="NZ_JBHSMJ010000051.1"/>
</dbReference>
<dbReference type="EMBL" id="JBHSMJ010000051">
    <property type="protein sequence ID" value="MFC5452351.1"/>
    <property type="molecule type" value="Genomic_DNA"/>
</dbReference>
<dbReference type="Proteomes" id="UP001596044">
    <property type="component" value="Unassembled WGS sequence"/>
</dbReference>
<dbReference type="Gene3D" id="4.10.280.10">
    <property type="entry name" value="Helix-loop-helix DNA-binding domain"/>
    <property type="match status" value="1"/>
</dbReference>
<dbReference type="InterPro" id="IPR037208">
    <property type="entry name" value="Spo0E-like_sf"/>
</dbReference>
<sequence>MGRMDLDLSELTQRIEIYRNQLVDMYLAGDSLTSETIVSLSQKLDGLLNLYTELIKIL</sequence>
<reference evidence="2" key="1">
    <citation type="journal article" date="2019" name="Int. J. Syst. Evol. Microbiol.">
        <title>The Global Catalogue of Microorganisms (GCM) 10K type strain sequencing project: providing services to taxonomists for standard genome sequencing and annotation.</title>
        <authorList>
            <consortium name="The Broad Institute Genomics Platform"/>
            <consortium name="The Broad Institute Genome Sequencing Center for Infectious Disease"/>
            <person name="Wu L."/>
            <person name="Ma J."/>
        </authorList>
    </citation>
    <scope>NUCLEOTIDE SEQUENCE [LARGE SCALE GENOMIC DNA]</scope>
    <source>
        <strain evidence="2">KACC 11904</strain>
    </source>
</reference>